<evidence type="ECO:0000313" key="4">
    <source>
        <dbReference type="Proteomes" id="UP001432190"/>
    </source>
</evidence>
<protein>
    <submittedName>
        <fullName evidence="3">Uncharacterized protein</fullName>
    </submittedName>
</protein>
<dbReference type="Proteomes" id="UP001432190">
    <property type="component" value="Chromosome"/>
</dbReference>
<evidence type="ECO:0000256" key="2">
    <source>
        <dbReference type="SAM" id="SignalP"/>
    </source>
</evidence>
<proteinExistence type="predicted"/>
<evidence type="ECO:0000256" key="1">
    <source>
        <dbReference type="SAM" id="MobiDB-lite"/>
    </source>
</evidence>
<organism evidence="3 4">
    <name type="scientific">Micromonospora globbae</name>
    <dbReference type="NCBI Taxonomy" id="1894969"/>
    <lineage>
        <taxon>Bacteria</taxon>
        <taxon>Bacillati</taxon>
        <taxon>Actinomycetota</taxon>
        <taxon>Actinomycetes</taxon>
        <taxon>Micromonosporales</taxon>
        <taxon>Micromonosporaceae</taxon>
        <taxon>Micromonospora</taxon>
    </lineage>
</organism>
<dbReference type="RefSeq" id="WP_328853308.1">
    <property type="nucleotide sequence ID" value="NZ_CP108084.1"/>
</dbReference>
<dbReference type="EMBL" id="CP108084">
    <property type="protein sequence ID" value="WUP52247.1"/>
    <property type="molecule type" value="Genomic_DNA"/>
</dbReference>
<feature type="chain" id="PRO_5045585125" evidence="2">
    <location>
        <begin position="33"/>
        <end position="66"/>
    </location>
</feature>
<reference evidence="3" key="1">
    <citation type="submission" date="2022-10" db="EMBL/GenBank/DDBJ databases">
        <title>The complete genomes of actinobacterial strains from the NBC collection.</title>
        <authorList>
            <person name="Joergensen T.S."/>
            <person name="Alvarez Arevalo M."/>
            <person name="Sterndorff E.B."/>
            <person name="Faurdal D."/>
            <person name="Vuksanovic O."/>
            <person name="Mourched A.-S."/>
            <person name="Charusanti P."/>
            <person name="Shaw S."/>
            <person name="Blin K."/>
            <person name="Weber T."/>
        </authorList>
    </citation>
    <scope>NUCLEOTIDE SEQUENCE</scope>
    <source>
        <strain evidence="3">NBC_00256</strain>
    </source>
</reference>
<sequence length="66" mass="6848">MAAMTAPVVKPFSKPAVLVPAVLAAATLDATAAPTRWRIAVSQANSSRGPEVQADEVRAEMTNSAR</sequence>
<gene>
    <name evidence="3" type="ORF">OG994_12325</name>
</gene>
<keyword evidence="4" id="KW-1185">Reference proteome</keyword>
<keyword evidence="2" id="KW-0732">Signal</keyword>
<evidence type="ECO:0000313" key="3">
    <source>
        <dbReference type="EMBL" id="WUP52247.1"/>
    </source>
</evidence>
<accession>A0ABZ1SE63</accession>
<feature type="signal peptide" evidence="2">
    <location>
        <begin position="1"/>
        <end position="32"/>
    </location>
</feature>
<name>A0ABZ1SE63_9ACTN</name>
<feature type="region of interest" description="Disordered" evidence="1">
    <location>
        <begin position="43"/>
        <end position="66"/>
    </location>
</feature>